<gene>
    <name evidence="1" type="ORF">CFBP7129_29365</name>
</gene>
<evidence type="ECO:0000313" key="2">
    <source>
        <dbReference type="Proteomes" id="UP000298649"/>
    </source>
</evidence>
<sequence length="89" mass="9952">MTRVYGGCVEPGGFDLDDDLEIIACPECAGEAFERYWEACEAGAINQYHTIRCTECGHEEGDLPDHGDDHDFDFALNEELDEIIANFGY</sequence>
<dbReference type="EMBL" id="CP039925">
    <property type="protein sequence ID" value="QCL98273.1"/>
    <property type="molecule type" value="Genomic_DNA"/>
</dbReference>
<accession>A0A4D7Z768</accession>
<name>A0A4D7Z768_AGRTU</name>
<organism evidence="1 2">
    <name type="scientific">Agrobacterium tumefaciens</name>
    <dbReference type="NCBI Taxonomy" id="358"/>
    <lineage>
        <taxon>Bacteria</taxon>
        <taxon>Pseudomonadati</taxon>
        <taxon>Pseudomonadota</taxon>
        <taxon>Alphaproteobacteria</taxon>
        <taxon>Hyphomicrobiales</taxon>
        <taxon>Rhizobiaceae</taxon>
        <taxon>Rhizobium/Agrobacterium group</taxon>
        <taxon>Agrobacterium</taxon>
        <taxon>Agrobacterium tumefaciens complex</taxon>
    </lineage>
</organism>
<dbReference type="AlphaFoldDB" id="A0A4D7Z768"/>
<reference evidence="1 2" key="1">
    <citation type="submission" date="2019-04" db="EMBL/GenBank/DDBJ databases">
        <title>Complete genome sequence of Agrobacterium tumefaciens CFBP7129.</title>
        <authorList>
            <person name="Haryono M."/>
            <person name="Lin Y.-C."/>
            <person name="Lai E.-M."/>
            <person name="Kuo C.-H."/>
        </authorList>
    </citation>
    <scope>NUCLEOTIDE SEQUENCE [LARGE SCALE GENOMIC DNA]</scope>
    <source>
        <strain evidence="1 2">CFBP7129</strain>
        <plasmid evidence="2">patcfbp7129b</plasmid>
    </source>
</reference>
<geneLocation type="plasmid" evidence="2">
    <name>patcfbp7129b</name>
</geneLocation>
<proteinExistence type="predicted"/>
<keyword evidence="1" id="KW-0614">Plasmid</keyword>
<evidence type="ECO:0000313" key="1">
    <source>
        <dbReference type="EMBL" id="QCL98273.1"/>
    </source>
</evidence>
<protein>
    <submittedName>
        <fullName evidence="1">Uncharacterized protein</fullName>
    </submittedName>
</protein>
<dbReference type="Proteomes" id="UP000298649">
    <property type="component" value="Plasmid pAtCFBP7129b"/>
</dbReference>
<dbReference type="RefSeq" id="WP_137006522.1">
    <property type="nucleotide sequence ID" value="NZ_CP039925.1"/>
</dbReference>